<evidence type="ECO:0000256" key="1">
    <source>
        <dbReference type="ARBA" id="ARBA00004442"/>
    </source>
</evidence>
<evidence type="ECO:0000313" key="8">
    <source>
        <dbReference type="Proteomes" id="UP000264330"/>
    </source>
</evidence>
<evidence type="ECO:0000256" key="4">
    <source>
        <dbReference type="ARBA" id="ARBA00023136"/>
    </source>
</evidence>
<feature type="domain" description="RagB/SusD" evidence="6">
    <location>
        <begin position="38"/>
        <end position="292"/>
    </location>
</feature>
<dbReference type="Proteomes" id="UP000264330">
    <property type="component" value="Unassembled WGS sequence"/>
</dbReference>
<keyword evidence="4" id="KW-0472">Membrane</keyword>
<protein>
    <submittedName>
        <fullName evidence="7">RagB/SusD family nutrient uptake outer membrane protein</fullName>
    </submittedName>
</protein>
<sequence length="292" mass="32909">TWYTNTAQIADLGGGVNPPEILWRGDVANSNNLEQDHFPPTLNGNGRLNPTQNLVDAFPAANGYPISNAASSYNPDDPYANRDPRLQTYVLVNGATAGVNSSTIVTAVDGTTNDAINREATSTRTGYYLKKLLRQDVNLSTTTTTEQLHYKPRIRYTELYLIYAEAANEAWGPTSSGSYGFSAYDVIAAIRERAGITQPDAYLESIRNDKSAMRELIRNERRLELCFEGFRFWDLRRWGLDLNEPARGMAIENSDPEVITVEQRNYQDYMQYGPVPYNELLKFEALKQNRGW</sequence>
<dbReference type="Gene3D" id="1.25.40.390">
    <property type="match status" value="1"/>
</dbReference>
<evidence type="ECO:0000256" key="3">
    <source>
        <dbReference type="ARBA" id="ARBA00022729"/>
    </source>
</evidence>
<gene>
    <name evidence="7" type="ORF">DGQ38_19860</name>
</gene>
<comment type="similarity">
    <text evidence="2">Belongs to the SusD family.</text>
</comment>
<name>A0A3D5J6G2_9FLAO</name>
<organism evidence="7 8">
    <name type="scientific">Zunongwangia profunda</name>
    <dbReference type="NCBI Taxonomy" id="398743"/>
    <lineage>
        <taxon>Bacteria</taxon>
        <taxon>Pseudomonadati</taxon>
        <taxon>Bacteroidota</taxon>
        <taxon>Flavobacteriia</taxon>
        <taxon>Flavobacteriales</taxon>
        <taxon>Flavobacteriaceae</taxon>
        <taxon>Zunongwangia</taxon>
    </lineage>
</organism>
<dbReference type="GO" id="GO:0009279">
    <property type="term" value="C:cell outer membrane"/>
    <property type="evidence" value="ECO:0007669"/>
    <property type="project" value="UniProtKB-SubCell"/>
</dbReference>
<evidence type="ECO:0000313" key="7">
    <source>
        <dbReference type="EMBL" id="HCV83298.1"/>
    </source>
</evidence>
<comment type="caution">
    <text evidence="7">The sequence shown here is derived from an EMBL/GenBank/DDBJ whole genome shotgun (WGS) entry which is preliminary data.</text>
</comment>
<accession>A0A3D5J6G2</accession>
<feature type="non-terminal residue" evidence="7">
    <location>
        <position position="1"/>
    </location>
</feature>
<reference evidence="7 8" key="1">
    <citation type="journal article" date="2018" name="Nat. Biotechnol.">
        <title>A standardized bacterial taxonomy based on genome phylogeny substantially revises the tree of life.</title>
        <authorList>
            <person name="Parks D.H."/>
            <person name="Chuvochina M."/>
            <person name="Waite D.W."/>
            <person name="Rinke C."/>
            <person name="Skarshewski A."/>
            <person name="Chaumeil P.A."/>
            <person name="Hugenholtz P."/>
        </authorList>
    </citation>
    <scope>NUCLEOTIDE SEQUENCE [LARGE SCALE GENOMIC DNA]</scope>
    <source>
        <strain evidence="7">UBA9359</strain>
    </source>
</reference>
<comment type="subcellular location">
    <subcellularLocation>
        <location evidence="1">Cell outer membrane</location>
    </subcellularLocation>
</comment>
<dbReference type="SUPFAM" id="SSF48452">
    <property type="entry name" value="TPR-like"/>
    <property type="match status" value="1"/>
</dbReference>
<dbReference type="Pfam" id="PF07980">
    <property type="entry name" value="SusD_RagB"/>
    <property type="match status" value="1"/>
</dbReference>
<dbReference type="InterPro" id="IPR012944">
    <property type="entry name" value="SusD_RagB_dom"/>
</dbReference>
<dbReference type="EMBL" id="DPMF01000454">
    <property type="protein sequence ID" value="HCV83298.1"/>
    <property type="molecule type" value="Genomic_DNA"/>
</dbReference>
<evidence type="ECO:0000256" key="2">
    <source>
        <dbReference type="ARBA" id="ARBA00006275"/>
    </source>
</evidence>
<keyword evidence="5" id="KW-0998">Cell outer membrane</keyword>
<dbReference type="InterPro" id="IPR011990">
    <property type="entry name" value="TPR-like_helical_dom_sf"/>
</dbReference>
<proteinExistence type="inferred from homology"/>
<dbReference type="AlphaFoldDB" id="A0A3D5J6G2"/>
<evidence type="ECO:0000256" key="5">
    <source>
        <dbReference type="ARBA" id="ARBA00023237"/>
    </source>
</evidence>
<evidence type="ECO:0000259" key="6">
    <source>
        <dbReference type="Pfam" id="PF07980"/>
    </source>
</evidence>
<keyword evidence="3" id="KW-0732">Signal</keyword>